<protein>
    <recommendedName>
        <fullName evidence="16">Protein-tyrosine sulfotransferase</fullName>
    </recommendedName>
</protein>
<dbReference type="PANTHER" id="PTHR13589:SF15">
    <property type="entry name" value="CREB-REGULATED TRANSCRIPTION COACTIVATOR, ISOFORM B"/>
    <property type="match status" value="1"/>
</dbReference>
<evidence type="ECO:0000256" key="9">
    <source>
        <dbReference type="ARBA" id="ARBA00023242"/>
    </source>
</evidence>
<feature type="region of interest" description="Disordered" evidence="10">
    <location>
        <begin position="240"/>
        <end position="263"/>
    </location>
</feature>
<evidence type="ECO:0000256" key="3">
    <source>
        <dbReference type="ARBA" id="ARBA00007167"/>
    </source>
</evidence>
<dbReference type="Pfam" id="PF12885">
    <property type="entry name" value="TORC_M"/>
    <property type="match status" value="1"/>
</dbReference>
<dbReference type="InterPro" id="IPR024785">
    <property type="entry name" value="TORC_C"/>
</dbReference>
<keyword evidence="8" id="KW-0804">Transcription</keyword>
<dbReference type="PANTHER" id="PTHR13589">
    <property type="entry name" value="CREB-REGULATED TRANSCRIPTION COACTIVATOR"/>
    <property type="match status" value="1"/>
</dbReference>
<feature type="domain" description="Transducer of regulated CREB activity N-terminal" evidence="11">
    <location>
        <begin position="4"/>
        <end position="60"/>
    </location>
</feature>
<keyword evidence="7" id="KW-0010">Activator</keyword>
<evidence type="ECO:0000256" key="6">
    <source>
        <dbReference type="ARBA" id="ARBA00023015"/>
    </source>
</evidence>
<evidence type="ECO:0008006" key="16">
    <source>
        <dbReference type="Google" id="ProtNLM"/>
    </source>
</evidence>
<dbReference type="InterPro" id="IPR024783">
    <property type="entry name" value="TORC_N"/>
</dbReference>
<evidence type="ECO:0000256" key="1">
    <source>
        <dbReference type="ARBA" id="ARBA00004123"/>
    </source>
</evidence>
<evidence type="ECO:0000256" key="10">
    <source>
        <dbReference type="SAM" id="MobiDB-lite"/>
    </source>
</evidence>
<dbReference type="Pfam" id="PF12884">
    <property type="entry name" value="TORC_N"/>
    <property type="match status" value="1"/>
</dbReference>
<proteinExistence type="inferred from homology"/>
<evidence type="ECO:0000259" key="12">
    <source>
        <dbReference type="Pfam" id="PF12885"/>
    </source>
</evidence>
<feature type="compositionally biased region" description="Polar residues" evidence="10">
    <location>
        <begin position="196"/>
        <end position="206"/>
    </location>
</feature>
<keyword evidence="15" id="KW-1185">Reference proteome</keyword>
<reference evidence="14 15" key="1">
    <citation type="submission" date="2022-05" db="EMBL/GenBank/DDBJ databases">
        <authorList>
            <consortium name="Genoscope - CEA"/>
            <person name="William W."/>
        </authorList>
    </citation>
    <scope>NUCLEOTIDE SEQUENCE [LARGE SCALE GENOMIC DNA]</scope>
</reference>
<comment type="subcellular location">
    <subcellularLocation>
        <location evidence="2">Cytoplasm</location>
    </subcellularLocation>
    <subcellularLocation>
        <location evidence="1">Nucleus</location>
    </subcellularLocation>
</comment>
<feature type="compositionally biased region" description="Polar residues" evidence="10">
    <location>
        <begin position="240"/>
        <end position="258"/>
    </location>
</feature>
<evidence type="ECO:0000259" key="11">
    <source>
        <dbReference type="Pfam" id="PF12884"/>
    </source>
</evidence>
<dbReference type="SUPFAM" id="SSF52540">
    <property type="entry name" value="P-loop containing nucleoside triphosphate hydrolases"/>
    <property type="match status" value="1"/>
</dbReference>
<comment type="caution">
    <text evidence="14">The sequence shown here is derived from an EMBL/GenBank/DDBJ whole genome shotgun (WGS) entry which is preliminary data.</text>
</comment>
<feature type="domain" description="Transducer of regulated CREB activity middle" evidence="12">
    <location>
        <begin position="161"/>
        <end position="239"/>
    </location>
</feature>
<dbReference type="InterPro" id="IPR024784">
    <property type="entry name" value="TORC_M"/>
</dbReference>
<dbReference type="Pfam" id="PF12886">
    <property type="entry name" value="TORC_C"/>
    <property type="match status" value="1"/>
</dbReference>
<keyword evidence="6" id="KW-0805">Transcription regulation</keyword>
<evidence type="ECO:0000256" key="7">
    <source>
        <dbReference type="ARBA" id="ARBA00023159"/>
    </source>
</evidence>
<evidence type="ECO:0000313" key="15">
    <source>
        <dbReference type="Proteomes" id="UP001159405"/>
    </source>
</evidence>
<dbReference type="Proteomes" id="UP001159405">
    <property type="component" value="Unassembled WGS sequence"/>
</dbReference>
<comment type="similarity">
    <text evidence="3">Belongs to the TORC family.</text>
</comment>
<sequence>MASPRKFAEKIARLKQQEEEGNRSYEEVMKQPLSGIVETTRKPQLHQQQIQAHYRGGSLPNVNLSLANAQNRLDLQNALDDLRVQMGVGDRMPARDRRFVNRPVPFNANNRTFRPGIDASSPYHPHHLSPPHMDQWRERRIASDSALHESVMRAEVKPKEKTLPSYEVRKVRSPSRPKSCEVPGMMYPSAEHMSPSGPNLQIGTTNTGGSLPDLTNLHIPSPLPTPIDPDEQINQVLSPQQFQMSQRQSPTRRQQGNHQPLRKPQFMHDMPLMSGNMSPNLEDRLQQFQLYPPGNAINNDFISHGNVPITTSSSPTLSPTSSAPITPLFGNLPTSPMSPFTPELYFKQQQSQQQLSQQPNTLSLQQQLEQFSMHRPMLNTSMQLPFQSLLSQTPTTIPQGMSSLANFYGGHSRVPDLIVTADDGGHKSDLAKDLSSAMANTVGDDPGELYSSDVVLDPLDVEGFQMLSGQESELTDAATEDQFRLDRLGNRRPDPTEKRYFVLIGSKETLFSEKNNRENTIHDVYDGVQALLVFIGYPRSGHTLVSSLLDAHPHVIIANEFDIIGKWKEWDIANRNKYFLFDQLYQNSKQESEIGYRSATVKHRYSYHVPRQWQGTYSKKILVMGAKKGGKTTRQLFQKENVNAVLQIEKALKIPIKYIHVIRNPYDNIATMLLRKLNKRPDAQQGEKINDTHSLNQQIGNYFTLARLNSKLKTRFEGAVHAIHSLQLIKEPQRTLLGVCQFLKLHCDQQYIEDCSSIIYKEPTKTRHSVVWTDKQKELVMETLKNFPSLKDYNFDN</sequence>
<gene>
    <name evidence="14" type="ORF">PLOB_00007047</name>
</gene>
<dbReference type="EMBL" id="CALNXK010000132">
    <property type="protein sequence ID" value="CAH3165235.1"/>
    <property type="molecule type" value="Genomic_DNA"/>
</dbReference>
<keyword evidence="9" id="KW-0539">Nucleus</keyword>
<evidence type="ECO:0000259" key="13">
    <source>
        <dbReference type="Pfam" id="PF12886"/>
    </source>
</evidence>
<dbReference type="Gene3D" id="3.40.50.300">
    <property type="entry name" value="P-loop containing nucleotide triphosphate hydrolases"/>
    <property type="match status" value="1"/>
</dbReference>
<evidence type="ECO:0000256" key="8">
    <source>
        <dbReference type="ARBA" id="ARBA00023163"/>
    </source>
</evidence>
<evidence type="ECO:0000256" key="4">
    <source>
        <dbReference type="ARBA" id="ARBA00022490"/>
    </source>
</evidence>
<feature type="domain" description="Transducer of regulated CREB activity C-terminal" evidence="13">
    <location>
        <begin position="415"/>
        <end position="488"/>
    </location>
</feature>
<dbReference type="Pfam" id="PF13469">
    <property type="entry name" value="Sulfotransfer_3"/>
    <property type="match status" value="1"/>
</dbReference>
<name>A0ABN8QIS3_9CNID</name>
<feature type="region of interest" description="Disordered" evidence="10">
    <location>
        <begin position="167"/>
        <end position="206"/>
    </location>
</feature>
<organism evidence="14 15">
    <name type="scientific">Porites lobata</name>
    <dbReference type="NCBI Taxonomy" id="104759"/>
    <lineage>
        <taxon>Eukaryota</taxon>
        <taxon>Metazoa</taxon>
        <taxon>Cnidaria</taxon>
        <taxon>Anthozoa</taxon>
        <taxon>Hexacorallia</taxon>
        <taxon>Scleractinia</taxon>
        <taxon>Fungiina</taxon>
        <taxon>Poritidae</taxon>
        <taxon>Porites</taxon>
    </lineage>
</organism>
<accession>A0ABN8QIS3</accession>
<keyword evidence="4" id="KW-0963">Cytoplasm</keyword>
<dbReference type="InterPro" id="IPR027417">
    <property type="entry name" value="P-loop_NTPase"/>
</dbReference>
<evidence type="ECO:0000313" key="14">
    <source>
        <dbReference type="EMBL" id="CAH3165235.1"/>
    </source>
</evidence>
<evidence type="ECO:0000256" key="2">
    <source>
        <dbReference type="ARBA" id="ARBA00004496"/>
    </source>
</evidence>
<keyword evidence="5" id="KW-0597">Phosphoprotein</keyword>
<evidence type="ECO:0000256" key="5">
    <source>
        <dbReference type="ARBA" id="ARBA00022553"/>
    </source>
</evidence>
<dbReference type="InterPro" id="IPR024786">
    <property type="entry name" value="TORC"/>
</dbReference>